<gene>
    <name evidence="2" type="ORF">DY000_02040077</name>
</gene>
<organism evidence="2 3">
    <name type="scientific">Brassica cretica</name>
    <name type="common">Mustard</name>
    <dbReference type="NCBI Taxonomy" id="69181"/>
    <lineage>
        <taxon>Eukaryota</taxon>
        <taxon>Viridiplantae</taxon>
        <taxon>Streptophyta</taxon>
        <taxon>Embryophyta</taxon>
        <taxon>Tracheophyta</taxon>
        <taxon>Spermatophyta</taxon>
        <taxon>Magnoliopsida</taxon>
        <taxon>eudicotyledons</taxon>
        <taxon>Gunneridae</taxon>
        <taxon>Pentapetalae</taxon>
        <taxon>rosids</taxon>
        <taxon>malvids</taxon>
        <taxon>Brassicales</taxon>
        <taxon>Brassicaceae</taxon>
        <taxon>Brassiceae</taxon>
        <taxon>Brassica</taxon>
    </lineage>
</organism>
<dbReference type="EMBL" id="QGKV02001507">
    <property type="protein sequence ID" value="KAF3529360.1"/>
    <property type="molecule type" value="Genomic_DNA"/>
</dbReference>
<evidence type="ECO:0000313" key="3">
    <source>
        <dbReference type="Proteomes" id="UP000266723"/>
    </source>
</evidence>
<accession>A0ABQ7BB47</accession>
<proteinExistence type="predicted"/>
<feature type="signal peptide" evidence="1">
    <location>
        <begin position="1"/>
        <end position="21"/>
    </location>
</feature>
<feature type="chain" id="PRO_5045159827" description="SURF1-like protein" evidence="1">
    <location>
        <begin position="22"/>
        <end position="99"/>
    </location>
</feature>
<evidence type="ECO:0008006" key="4">
    <source>
        <dbReference type="Google" id="ProtNLM"/>
    </source>
</evidence>
<evidence type="ECO:0000256" key="1">
    <source>
        <dbReference type="SAM" id="SignalP"/>
    </source>
</evidence>
<name>A0ABQ7BB47_BRACR</name>
<keyword evidence="1" id="KW-0732">Signal</keyword>
<sequence>MESTHHSGVLHLFLVAALGRSKVVVDRRWMPRTPRESEFSRSRIMQLPLSIDVEKLKSIDARPSPSVDVRDLASIDTNVNRQNSWSFRLGSLSPEASSP</sequence>
<dbReference type="Proteomes" id="UP000266723">
    <property type="component" value="Unassembled WGS sequence"/>
</dbReference>
<reference evidence="2 3" key="1">
    <citation type="journal article" date="2020" name="BMC Genomics">
        <title>Intraspecific diversification of the crop wild relative Brassica cretica Lam. using demographic model selection.</title>
        <authorList>
            <person name="Kioukis A."/>
            <person name="Michalopoulou V.A."/>
            <person name="Briers L."/>
            <person name="Pirintsos S."/>
            <person name="Studholme D.J."/>
            <person name="Pavlidis P."/>
            <person name="Sarris P.F."/>
        </authorList>
    </citation>
    <scope>NUCLEOTIDE SEQUENCE [LARGE SCALE GENOMIC DNA]</scope>
    <source>
        <strain evidence="3">cv. PFS-1207/04</strain>
    </source>
</reference>
<protein>
    <recommendedName>
        <fullName evidence="4">SURF1-like protein</fullName>
    </recommendedName>
</protein>
<comment type="caution">
    <text evidence="2">The sequence shown here is derived from an EMBL/GenBank/DDBJ whole genome shotgun (WGS) entry which is preliminary data.</text>
</comment>
<keyword evidence="3" id="KW-1185">Reference proteome</keyword>
<evidence type="ECO:0000313" key="2">
    <source>
        <dbReference type="EMBL" id="KAF3529360.1"/>
    </source>
</evidence>